<reference evidence="1 2" key="1">
    <citation type="submission" date="2020-03" db="EMBL/GenBank/DDBJ databases">
        <title>Whole genome shotgun sequence of Phytohabitans flavus NBRC 107702.</title>
        <authorList>
            <person name="Komaki H."/>
            <person name="Tamura T."/>
        </authorList>
    </citation>
    <scope>NUCLEOTIDE SEQUENCE [LARGE SCALE GENOMIC DNA]</scope>
    <source>
        <strain evidence="1 2">NBRC 107702</strain>
    </source>
</reference>
<dbReference type="EMBL" id="AP022870">
    <property type="protein sequence ID" value="BCB80905.1"/>
    <property type="molecule type" value="Genomic_DNA"/>
</dbReference>
<sequence length="297" mass="33351">MGLPITDPVLRVQSQLTDRDHTLLGWLADHGVLTSFQIAHALFPSTDYAQDRLRKLAVLGVVDRFRPQKPDGGSYPYHYVLAQLGVEVVAAQRGEDPPRKDTARRRRWHLTNRANLPHKLGTNQFFIDLAGYARTHPDAELRLWWPESACRTVGPFMRPDAPTVTHAFQPRIRPDGYALWVEHGVTVPMFVEYDTGTEKLGVLVDKLHGYHDLFAAIGRGWPVLFWLHSADRERHLRSWLADIRLGAIAVTGARDHATQAGLSPAEAVWTTVHGDGRRLRLVDLARLVVDRALAGAT</sequence>
<evidence type="ECO:0008006" key="3">
    <source>
        <dbReference type="Google" id="ProtNLM"/>
    </source>
</evidence>
<proteinExistence type="predicted"/>
<dbReference type="KEGG" id="pfla:Pflav_073150"/>
<evidence type="ECO:0000313" key="1">
    <source>
        <dbReference type="EMBL" id="BCB80905.1"/>
    </source>
</evidence>
<dbReference type="AlphaFoldDB" id="A0A6F8Y478"/>
<protein>
    <recommendedName>
        <fullName evidence="3">Replication-relaxation</fullName>
    </recommendedName>
</protein>
<dbReference type="InterPro" id="IPR025855">
    <property type="entry name" value="Replic_Relax"/>
</dbReference>
<accession>A0A6F8Y478</accession>
<dbReference type="Pfam" id="PF13814">
    <property type="entry name" value="Replic_Relax"/>
    <property type="match status" value="1"/>
</dbReference>
<keyword evidence="2" id="KW-1185">Reference proteome</keyword>
<name>A0A6F8Y478_9ACTN</name>
<dbReference type="Proteomes" id="UP000502508">
    <property type="component" value="Chromosome"/>
</dbReference>
<reference evidence="1 2" key="2">
    <citation type="submission" date="2020-03" db="EMBL/GenBank/DDBJ databases">
        <authorList>
            <person name="Ichikawa N."/>
            <person name="Kimura A."/>
            <person name="Kitahashi Y."/>
            <person name="Uohara A."/>
        </authorList>
    </citation>
    <scope>NUCLEOTIDE SEQUENCE [LARGE SCALE GENOMIC DNA]</scope>
    <source>
        <strain evidence="1 2">NBRC 107702</strain>
    </source>
</reference>
<organism evidence="1 2">
    <name type="scientific">Phytohabitans flavus</name>
    <dbReference type="NCBI Taxonomy" id="1076124"/>
    <lineage>
        <taxon>Bacteria</taxon>
        <taxon>Bacillati</taxon>
        <taxon>Actinomycetota</taxon>
        <taxon>Actinomycetes</taxon>
        <taxon>Micromonosporales</taxon>
        <taxon>Micromonosporaceae</taxon>
    </lineage>
</organism>
<evidence type="ECO:0000313" key="2">
    <source>
        <dbReference type="Proteomes" id="UP000502508"/>
    </source>
</evidence>
<gene>
    <name evidence="1" type="ORF">Pflav_073150</name>
</gene>